<feature type="region of interest" description="Disordered" evidence="1">
    <location>
        <begin position="1"/>
        <end position="21"/>
    </location>
</feature>
<dbReference type="EMBL" id="MPUK01000011">
    <property type="protein sequence ID" value="ONH65467.1"/>
    <property type="molecule type" value="Genomic_DNA"/>
</dbReference>
<reference evidence="2" key="1">
    <citation type="journal article" date="2014" name="Genome Announc.">
        <title>Genome sequence of the yeast Cyberlindnera fabianii (Hansenula fabianii).</title>
        <authorList>
            <person name="Freel K.C."/>
            <person name="Sarilar V."/>
            <person name="Neuveglise C."/>
            <person name="Devillers H."/>
            <person name="Friedrich A."/>
            <person name="Schacherer J."/>
        </authorList>
    </citation>
    <scope>NUCLEOTIDE SEQUENCE</scope>
    <source>
        <strain evidence="2">YJS4271</strain>
    </source>
</reference>
<protein>
    <submittedName>
        <fullName evidence="2">CYFA0S12e03675g1_1</fullName>
    </submittedName>
</protein>
<sequence length="186" mass="21244">MSSTDTPHSNNNSSTPRSHGTQHLLFNKSHISRRSSIPRSSPLPAETLVSLFNSQIEYETFILGSERGTTTSNLSYQPLLGWENLDDVKNTCSTYSLFEIANRLDEITRAVKNWDIYMMMRILDNARFDTILETAIDSDAMFEDEMKKNIVKRMIMEHVSSMVSQVSDVPEIKEKETVLIILLHDV</sequence>
<keyword evidence="4" id="KW-1185">Reference proteome</keyword>
<reference evidence="3" key="3">
    <citation type="submission" date="2017-01" db="EMBL/GenBank/DDBJ databases">
        <authorList>
            <person name="Mah S.A."/>
            <person name="Swanson W.J."/>
            <person name="Moy G.W."/>
            <person name="Vacquier V.D."/>
        </authorList>
    </citation>
    <scope>NUCLEOTIDE SEQUENCE [LARGE SCALE GENOMIC DNA]</scope>
    <source>
        <strain evidence="3">65</strain>
    </source>
</reference>
<organism evidence="2">
    <name type="scientific">Cyberlindnera fabianii</name>
    <name type="common">Yeast</name>
    <name type="synonym">Hansenula fabianii</name>
    <dbReference type="NCBI Taxonomy" id="36022"/>
    <lineage>
        <taxon>Eukaryota</taxon>
        <taxon>Fungi</taxon>
        <taxon>Dikarya</taxon>
        <taxon>Ascomycota</taxon>
        <taxon>Saccharomycotina</taxon>
        <taxon>Saccharomycetes</taxon>
        <taxon>Phaffomycetales</taxon>
        <taxon>Phaffomycetaceae</taxon>
        <taxon>Cyberlindnera</taxon>
    </lineage>
</organism>
<evidence type="ECO:0000313" key="4">
    <source>
        <dbReference type="Proteomes" id="UP000189513"/>
    </source>
</evidence>
<evidence type="ECO:0000256" key="1">
    <source>
        <dbReference type="SAM" id="MobiDB-lite"/>
    </source>
</evidence>
<proteinExistence type="predicted"/>
<dbReference type="Proteomes" id="UP000189513">
    <property type="component" value="Unassembled WGS sequence"/>
</dbReference>
<evidence type="ECO:0000313" key="2">
    <source>
        <dbReference type="EMBL" id="CDR43727.1"/>
    </source>
</evidence>
<evidence type="ECO:0000313" key="3">
    <source>
        <dbReference type="EMBL" id="ONH65467.1"/>
    </source>
</evidence>
<dbReference type="VEuPathDB" id="FungiDB:BON22_4739"/>
<dbReference type="AlphaFoldDB" id="A0A061B1D3"/>
<dbReference type="OrthoDB" id="10595778at2759"/>
<dbReference type="EMBL" id="LK052897">
    <property type="protein sequence ID" value="CDR43727.1"/>
    <property type="molecule type" value="Genomic_DNA"/>
</dbReference>
<accession>A0A061B1D3</accession>
<gene>
    <name evidence="3" type="ORF">BON22_4739</name>
    <name evidence="2" type="ORF">CYFA0S_12e03675g</name>
</gene>
<reference evidence="4" key="2">
    <citation type="journal article" date="2017" name="Genome Announc.">
        <title>Genome sequences of Cyberlindnera fabianii 65, Pichia kudriavzevii 129, and Saccharomyces cerevisiae 131 isolated from fermented masau fruits in Zimbabwe.</title>
        <authorList>
            <person name="van Rijswijck I.M.H."/>
            <person name="Derks M.F.L."/>
            <person name="Abee T."/>
            <person name="de Ridder D."/>
            <person name="Smid E.J."/>
        </authorList>
    </citation>
    <scope>NUCLEOTIDE SEQUENCE [LARGE SCALE GENOMIC DNA]</scope>
    <source>
        <strain evidence="4">65</strain>
    </source>
</reference>
<name>A0A061B1D3_CYBFA</name>